<reference evidence="2 3" key="1">
    <citation type="journal article" date="2013" name="Genome Biol.">
        <title>The genome sequence of the most widely cultivated cacao type and its use to identify candidate genes regulating pod color.</title>
        <authorList>
            <person name="Motamayor J.C."/>
            <person name="Mockaitis K."/>
            <person name="Schmutz J."/>
            <person name="Haiminen N."/>
            <person name="Iii D.L."/>
            <person name="Cornejo O."/>
            <person name="Findley S.D."/>
            <person name="Zheng P."/>
            <person name="Utro F."/>
            <person name="Royaert S."/>
            <person name="Saski C."/>
            <person name="Jenkins J."/>
            <person name="Podicheti R."/>
            <person name="Zhao M."/>
            <person name="Scheffler B.E."/>
            <person name="Stack J.C."/>
            <person name="Feltus F.A."/>
            <person name="Mustiga G.M."/>
            <person name="Amores F."/>
            <person name="Phillips W."/>
            <person name="Marelli J.P."/>
            <person name="May G.D."/>
            <person name="Shapiro H."/>
            <person name="Ma J."/>
            <person name="Bustamante C.D."/>
            <person name="Schnell R.J."/>
            <person name="Main D."/>
            <person name="Gilbert D."/>
            <person name="Parida L."/>
            <person name="Kuhn D.N."/>
        </authorList>
    </citation>
    <scope>NUCLEOTIDE SEQUENCE [LARGE SCALE GENOMIC DNA]</scope>
    <source>
        <strain evidence="3">cv. Matina 1-6</strain>
    </source>
</reference>
<feature type="region of interest" description="Disordered" evidence="1">
    <location>
        <begin position="22"/>
        <end position="41"/>
    </location>
</feature>
<protein>
    <submittedName>
        <fullName evidence="2">Uncharacterized protein</fullName>
    </submittedName>
</protein>
<dbReference type="EMBL" id="CM001885">
    <property type="protein sequence ID" value="EOY13409.1"/>
    <property type="molecule type" value="Genomic_DNA"/>
</dbReference>
<keyword evidence="3" id="KW-1185">Reference proteome</keyword>
<gene>
    <name evidence="2" type="ORF">TCM_031971</name>
</gene>
<dbReference type="HOGENOM" id="CLU_1043585_0_0_1"/>
<evidence type="ECO:0000313" key="3">
    <source>
        <dbReference type="Proteomes" id="UP000026915"/>
    </source>
</evidence>
<dbReference type="Gramene" id="EOY13409">
    <property type="protein sequence ID" value="EOY13409"/>
    <property type="gene ID" value="TCM_031971"/>
</dbReference>
<feature type="compositionally biased region" description="Polar residues" evidence="1">
    <location>
        <begin position="22"/>
        <end position="32"/>
    </location>
</feature>
<name>A0A061FG06_THECC</name>
<proteinExistence type="predicted"/>
<dbReference type="AlphaFoldDB" id="A0A061FG06"/>
<dbReference type="InParanoid" id="A0A061FG06"/>
<organism evidence="2 3">
    <name type="scientific">Theobroma cacao</name>
    <name type="common">Cacao</name>
    <name type="synonym">Cocoa</name>
    <dbReference type="NCBI Taxonomy" id="3641"/>
    <lineage>
        <taxon>Eukaryota</taxon>
        <taxon>Viridiplantae</taxon>
        <taxon>Streptophyta</taxon>
        <taxon>Embryophyta</taxon>
        <taxon>Tracheophyta</taxon>
        <taxon>Spermatophyta</taxon>
        <taxon>Magnoliopsida</taxon>
        <taxon>eudicotyledons</taxon>
        <taxon>Gunneridae</taxon>
        <taxon>Pentapetalae</taxon>
        <taxon>rosids</taxon>
        <taxon>malvids</taxon>
        <taxon>Malvales</taxon>
        <taxon>Malvaceae</taxon>
        <taxon>Byttnerioideae</taxon>
        <taxon>Theobroma</taxon>
    </lineage>
</organism>
<sequence length="267" mass="29702">MVRNPESCLRLDESEDIEINNSGEESRLLSTEHSNKETVEESTEVLDMLVDSNDTRNIDNEALASVEGSFQEADLVDVLLTEQEERLMDVGGFGLFMSPVAERLGKNFKPPSCGYRKNTGLSACIGSGVRKGDRKCGLGNIYVPNEVGARSELRLDLIDKLRDLSFKWCIGGDFNAVMNSRERSSGLDDGRSSVDFVFLIDAIQMINMPMGRLVDNLGMIKEEVANFYEDLYSGKKVAKLKELNCSFKTLSKNSANQLEKPFSTEEV</sequence>
<accession>A0A061FG06</accession>
<evidence type="ECO:0000256" key="1">
    <source>
        <dbReference type="SAM" id="MobiDB-lite"/>
    </source>
</evidence>
<dbReference type="Proteomes" id="UP000026915">
    <property type="component" value="Chromosome 7"/>
</dbReference>
<evidence type="ECO:0000313" key="2">
    <source>
        <dbReference type="EMBL" id="EOY13409.1"/>
    </source>
</evidence>